<organism evidence="2 3">
    <name type="scientific">Puccinia striiformis</name>
    <dbReference type="NCBI Taxonomy" id="27350"/>
    <lineage>
        <taxon>Eukaryota</taxon>
        <taxon>Fungi</taxon>
        <taxon>Dikarya</taxon>
        <taxon>Basidiomycota</taxon>
        <taxon>Pucciniomycotina</taxon>
        <taxon>Pucciniomycetes</taxon>
        <taxon>Pucciniales</taxon>
        <taxon>Pucciniaceae</taxon>
        <taxon>Puccinia</taxon>
    </lineage>
</organism>
<name>A0A2S4VGT9_9BASI</name>
<evidence type="ECO:0000313" key="3">
    <source>
        <dbReference type="Proteomes" id="UP000239156"/>
    </source>
</evidence>
<dbReference type="Pfam" id="PF00651">
    <property type="entry name" value="BTB"/>
    <property type="match status" value="1"/>
</dbReference>
<proteinExistence type="predicted"/>
<dbReference type="Gene3D" id="3.30.710.10">
    <property type="entry name" value="Potassium Channel Kv1.1, Chain A"/>
    <property type="match status" value="1"/>
</dbReference>
<dbReference type="AlphaFoldDB" id="A0A2S4VGT9"/>
<sequence length="344" mass="38828">MPAKITTTSTTSTELSFAAATQASLDRWKIDLQNLLRHADKSHHLCSCFWPISAQISLSTRPVPPLSLAWTALDLFSLSQRLDTFEHPPTALSAQRHRSYALSVYLGGTLHRKWSLEVFAFLFDDHAAADSPEARTDKLRKDLLYMWRSKLYADCQIILINQQDLDNPTENSTYEQEAVFSAHRSILCSRSPYFASLLLDPYADSNNRVFTLASPPFTPASLHFSLGYLYCGTLDFSNRNFDLSTAMQIWRSAQYLGLELLREEVEAKISEMSLDVASKRLESATEPFVIQHLGTIWNKAIGELHYEAQTHLVDLVCLSIDPNTVIGAIQGSKRLKDRLAKRTL</sequence>
<accession>A0A2S4VGT9</accession>
<gene>
    <name evidence="2" type="ORF">PSTT_07305</name>
</gene>
<dbReference type="Proteomes" id="UP000239156">
    <property type="component" value="Unassembled WGS sequence"/>
</dbReference>
<dbReference type="InterPro" id="IPR000210">
    <property type="entry name" value="BTB/POZ_dom"/>
</dbReference>
<dbReference type="InterPro" id="IPR011333">
    <property type="entry name" value="SKP1/BTB/POZ_sf"/>
</dbReference>
<dbReference type="VEuPathDB" id="FungiDB:PSTT_07305"/>
<dbReference type="EMBL" id="PKSL01000061">
    <property type="protein sequence ID" value="POW08772.1"/>
    <property type="molecule type" value="Genomic_DNA"/>
</dbReference>
<dbReference type="VEuPathDB" id="FungiDB:PSHT_05375"/>
<protein>
    <recommendedName>
        <fullName evidence="1">BTB domain-containing protein</fullName>
    </recommendedName>
</protein>
<keyword evidence="3" id="KW-1185">Reference proteome</keyword>
<comment type="caution">
    <text evidence="2">The sequence shown here is derived from an EMBL/GenBank/DDBJ whole genome shotgun (WGS) entry which is preliminary data.</text>
</comment>
<dbReference type="PANTHER" id="PTHR22427">
    <property type="entry name" value="GH15728P"/>
    <property type="match status" value="1"/>
</dbReference>
<evidence type="ECO:0000313" key="2">
    <source>
        <dbReference type="EMBL" id="POW08772.1"/>
    </source>
</evidence>
<dbReference type="PANTHER" id="PTHR22427:SF7">
    <property type="entry name" value="GH15728P"/>
    <property type="match status" value="1"/>
</dbReference>
<feature type="domain" description="BTB" evidence="1">
    <location>
        <begin position="155"/>
        <end position="238"/>
    </location>
</feature>
<reference evidence="2" key="1">
    <citation type="submission" date="2017-12" db="EMBL/GenBank/DDBJ databases">
        <title>Gene loss provides genomic basis for host adaptation in cereal stripe rust fungi.</title>
        <authorList>
            <person name="Xia C."/>
        </authorList>
    </citation>
    <scope>NUCLEOTIDE SEQUENCE [LARGE SCALE GENOMIC DNA]</scope>
    <source>
        <strain evidence="2">93-210</strain>
    </source>
</reference>
<evidence type="ECO:0000259" key="1">
    <source>
        <dbReference type="PROSITE" id="PS50097"/>
    </source>
</evidence>
<dbReference type="PROSITE" id="PS50097">
    <property type="entry name" value="BTB"/>
    <property type="match status" value="1"/>
</dbReference>
<dbReference type="SUPFAM" id="SSF54695">
    <property type="entry name" value="POZ domain"/>
    <property type="match status" value="1"/>
</dbReference>
<dbReference type="SMART" id="SM00225">
    <property type="entry name" value="BTB"/>
    <property type="match status" value="1"/>
</dbReference>